<evidence type="ECO:0000313" key="13">
    <source>
        <dbReference type="Proteomes" id="UP000694930"/>
    </source>
</evidence>
<dbReference type="Pfam" id="PF08879">
    <property type="entry name" value="WRC"/>
    <property type="match status" value="1"/>
</dbReference>
<dbReference type="Gene3D" id="2.60.120.650">
    <property type="entry name" value="Cupin"/>
    <property type="match status" value="1"/>
</dbReference>
<evidence type="ECO:0000259" key="11">
    <source>
        <dbReference type="PROSITE" id="PS51184"/>
    </source>
</evidence>
<dbReference type="PANTHER" id="PTHR12549:SF17">
    <property type="entry name" value="E3 UBIQUITIN-PROTEIN LIGASE JMJ24"/>
    <property type="match status" value="1"/>
</dbReference>
<evidence type="ECO:0000313" key="14">
    <source>
        <dbReference type="RefSeq" id="XP_015066576.1"/>
    </source>
</evidence>
<dbReference type="InterPro" id="IPR018866">
    <property type="entry name" value="Znf-4CXXC_R1"/>
</dbReference>
<evidence type="ECO:0000259" key="12">
    <source>
        <dbReference type="PROSITE" id="PS51667"/>
    </source>
</evidence>
<reference evidence="13" key="1">
    <citation type="journal article" date="2014" name="Nat. Genet.">
        <title>The genome of the stress-tolerant wild tomato species Solanum pennellii.</title>
        <authorList>
            <person name="Bolger A."/>
            <person name="Scossa F."/>
            <person name="Bolger M.E."/>
            <person name="Lanz C."/>
            <person name="Maumus F."/>
            <person name="Tohge T."/>
            <person name="Quesneville H."/>
            <person name="Alseekh S."/>
            <person name="Sorensen I."/>
            <person name="Lichtenstein G."/>
            <person name="Fich E.A."/>
            <person name="Conte M."/>
            <person name="Keller H."/>
            <person name="Schneeberger K."/>
            <person name="Schwacke R."/>
            <person name="Ofner I."/>
            <person name="Vrebalov J."/>
            <person name="Xu Y."/>
            <person name="Osorio S."/>
            <person name="Aflitos S.A."/>
            <person name="Schijlen E."/>
            <person name="Jimenez-Gomez J.M."/>
            <person name="Ryngajllo M."/>
            <person name="Kimura S."/>
            <person name="Kumar R."/>
            <person name="Koenig D."/>
            <person name="Headland L.R."/>
            <person name="Maloof J.N."/>
            <person name="Sinha N."/>
            <person name="van Ham R.C."/>
            <person name="Lankhorst R.K."/>
            <person name="Mao L."/>
            <person name="Vogel A."/>
            <person name="Arsova B."/>
            <person name="Panstruga R."/>
            <person name="Fei Z."/>
            <person name="Rose J.K."/>
            <person name="Zamir D."/>
            <person name="Carrari F."/>
            <person name="Giovannoni J.J."/>
            <person name="Weigel D."/>
            <person name="Usadel B."/>
            <person name="Fernie A.R."/>
        </authorList>
    </citation>
    <scope>NUCLEOTIDE SEQUENCE [LARGE SCALE GENOMIC DNA]</scope>
</reference>
<feature type="domain" description="WRC" evidence="12">
    <location>
        <begin position="17"/>
        <end position="61"/>
    </location>
</feature>
<organism evidence="13 14">
    <name type="scientific">Solanum pennellii</name>
    <name type="common">Tomato</name>
    <name type="synonym">Lycopersicon pennellii</name>
    <dbReference type="NCBI Taxonomy" id="28526"/>
    <lineage>
        <taxon>Eukaryota</taxon>
        <taxon>Viridiplantae</taxon>
        <taxon>Streptophyta</taxon>
        <taxon>Embryophyta</taxon>
        <taxon>Tracheophyta</taxon>
        <taxon>Spermatophyta</taxon>
        <taxon>Magnoliopsida</taxon>
        <taxon>eudicotyledons</taxon>
        <taxon>Gunneridae</taxon>
        <taxon>Pentapetalae</taxon>
        <taxon>asterids</taxon>
        <taxon>lamiids</taxon>
        <taxon>Solanales</taxon>
        <taxon>Solanaceae</taxon>
        <taxon>Solanoideae</taxon>
        <taxon>Solaneae</taxon>
        <taxon>Solanum</taxon>
        <taxon>Solanum subgen. Lycopersicon</taxon>
    </lineage>
</organism>
<evidence type="ECO:0000256" key="6">
    <source>
        <dbReference type="ARBA" id="ARBA00023242"/>
    </source>
</evidence>
<dbReference type="PROSITE" id="PS51184">
    <property type="entry name" value="JMJC"/>
    <property type="match status" value="1"/>
</dbReference>
<dbReference type="Pfam" id="PF02373">
    <property type="entry name" value="JmjC"/>
    <property type="match status" value="1"/>
</dbReference>
<evidence type="ECO:0000256" key="8">
    <source>
        <dbReference type="PROSITE-ProRule" id="PRU01002"/>
    </source>
</evidence>
<dbReference type="PROSITE" id="PS50089">
    <property type="entry name" value="ZF_RING_2"/>
    <property type="match status" value="1"/>
</dbReference>
<evidence type="ECO:0000256" key="3">
    <source>
        <dbReference type="ARBA" id="ARBA00022723"/>
    </source>
</evidence>
<feature type="domain" description="JmjC" evidence="11">
    <location>
        <begin position="607"/>
        <end position="879"/>
    </location>
</feature>
<dbReference type="Proteomes" id="UP000694930">
    <property type="component" value="Chromosome 2"/>
</dbReference>
<reference evidence="14 15" key="2">
    <citation type="submission" date="2025-05" db="UniProtKB">
        <authorList>
            <consortium name="RefSeq"/>
        </authorList>
    </citation>
    <scope>IDENTIFICATION</scope>
</reference>
<dbReference type="GeneID" id="107011550"/>
<feature type="region of interest" description="Disordered" evidence="9">
    <location>
        <begin position="54"/>
        <end position="110"/>
    </location>
</feature>
<feature type="region of interest" description="Disordered" evidence="9">
    <location>
        <begin position="149"/>
        <end position="198"/>
    </location>
</feature>
<proteinExistence type="inferred from homology"/>
<evidence type="ECO:0000256" key="2">
    <source>
        <dbReference type="ARBA" id="ARBA00006801"/>
    </source>
</evidence>
<accession>A0ABM1G6A3</accession>
<sequence length="947" mass="107146">MDYPRSSSGPVEDNIGIPDDLRCKRSDGKQWRCTALSMPDKTVCEKHYIQAKKRAANSAMRASMKKGKRKSMDENDVYSESRSDDMDITAENQKHGDYSGSFSGKKHKEKVPKNQMNYFSETPQSKIFLARGMKSTDYLDMDVVQYDESRRGYRTPPPSGMESSRSRSLKMFDSSPTAGTSEGSSNSSDNTGGQPCHQCRRNDHRVTWCLRCDRRGYCESCISTWYSNIPVEEIQRICPACRGSCNCKVCMRGDNLLKARIREIPAQNKLQYLYSLLSAVLPVVKHIHNQQCFEVELEKRLRGNGMDLGRTKLNADEQMCCNFCRIPIVDYHRHCSNCSYDLCLSCCKDLRDATKLVQDDRGKQFLGRADCRETTSKEVKLSNVHLNILSKLSDWKADGNGSIPCPPKQYGGCSSSVLSLKRIFKMNWVAKLVKNVEEMVSGCKVCDSGDLENISEGKLFQAAHRENGDDNVLYHPLSEDIRSEGIEDFRKQWSRGKPVIIKDIYDVSSMSNWDPIEIWRGVRETTEEKTKDDNRTVKAIDCFDGSEIDIQIGQFVRGYSEGRIHENGWPEMLKLKDWPSPSASEEFLLYQRPEFISKLPLLEFIHSKWGLLNVAAKLPHYSLQNDVGPKIFLSYGMYEELGKGDSVNNLHTNMRDLVFLLVHISEVKLKGWQKTKIGKMQKIFAESDHKGIPGDALNVSSEGDFSKFSPVGDRGDGQYADTDSNANEMLVDPESRVTSQIGVDNLSHEDLNGSSLNSSDSSHSGALWDVFRRQDVPMLIEYLRFHWKKHGDSDHVTDDSVPSPLYDGIVYLNEHHKRKLKELFGIEPWSFEQHLGEAIFVPAGCPFQVRNLQSTVQLGLDFLSPESLGEAVRMAEEIRGLPNTHDAKLQMLEVGKISLYAASSAIKEVQKLVLDPKVGPELGFEDPNLTALVSENLEKMMKRRQVP</sequence>
<dbReference type="InterPro" id="IPR045109">
    <property type="entry name" value="LSDs-like"/>
</dbReference>
<dbReference type="InterPro" id="IPR001841">
    <property type="entry name" value="Znf_RING"/>
</dbReference>
<dbReference type="PROSITE" id="PS51667">
    <property type="entry name" value="WRC"/>
    <property type="match status" value="1"/>
</dbReference>
<feature type="compositionally biased region" description="Polar residues" evidence="9">
    <location>
        <begin position="174"/>
        <end position="193"/>
    </location>
</feature>
<dbReference type="InterPro" id="IPR003347">
    <property type="entry name" value="JmjC_dom"/>
</dbReference>
<keyword evidence="6" id="KW-0539">Nucleus</keyword>
<feature type="domain" description="RING-type" evidence="10">
    <location>
        <begin position="196"/>
        <end position="242"/>
    </location>
</feature>
<keyword evidence="5" id="KW-0804">Transcription</keyword>
<keyword evidence="13" id="KW-1185">Reference proteome</keyword>
<evidence type="ECO:0000256" key="7">
    <source>
        <dbReference type="PROSITE-ProRule" id="PRU00175"/>
    </source>
</evidence>
<dbReference type="SUPFAM" id="SSF51197">
    <property type="entry name" value="Clavaminate synthase-like"/>
    <property type="match status" value="1"/>
</dbReference>
<name>A0ABM1G6A3_SOLPN</name>
<dbReference type="PANTHER" id="PTHR12549">
    <property type="entry name" value="JMJC DOMAIN-CONTAINING HISTONE DEMETHYLATION PROTEIN"/>
    <property type="match status" value="1"/>
</dbReference>
<evidence type="ECO:0000259" key="10">
    <source>
        <dbReference type="PROSITE" id="PS50089"/>
    </source>
</evidence>
<keyword evidence="4" id="KW-0805">Transcription regulation</keyword>
<evidence type="ECO:0000313" key="15">
    <source>
        <dbReference type="RefSeq" id="XP_015066578.1"/>
    </source>
</evidence>
<evidence type="ECO:0000256" key="9">
    <source>
        <dbReference type="SAM" id="MobiDB-lite"/>
    </source>
</evidence>
<protein>
    <submittedName>
        <fullName evidence="14 15">Lysine-specific demethylase JMJ25 isoform X1</fullName>
    </submittedName>
</protein>
<dbReference type="RefSeq" id="XP_015066578.1">
    <property type="nucleotide sequence ID" value="XM_015211092.2"/>
</dbReference>
<keyword evidence="3" id="KW-0479">Metal-binding</keyword>
<dbReference type="RefSeq" id="XP_015066576.1">
    <property type="nucleotide sequence ID" value="XM_015211090.2"/>
</dbReference>
<dbReference type="SMART" id="SM00558">
    <property type="entry name" value="JmjC"/>
    <property type="match status" value="1"/>
</dbReference>
<evidence type="ECO:0000256" key="4">
    <source>
        <dbReference type="ARBA" id="ARBA00023015"/>
    </source>
</evidence>
<evidence type="ECO:0000256" key="1">
    <source>
        <dbReference type="ARBA" id="ARBA00004123"/>
    </source>
</evidence>
<dbReference type="InterPro" id="IPR014977">
    <property type="entry name" value="WRC_dom"/>
</dbReference>
<evidence type="ECO:0000256" key="5">
    <source>
        <dbReference type="ARBA" id="ARBA00023163"/>
    </source>
</evidence>
<comment type="subcellular location">
    <subcellularLocation>
        <location evidence="1">Nucleus</location>
    </subcellularLocation>
</comment>
<keyword evidence="7" id="KW-0862">Zinc</keyword>
<comment type="caution">
    <text evidence="8">Lacks conserved residue(s) required for the propagation of feature annotation.</text>
</comment>
<comment type="similarity">
    <text evidence="2">Belongs to the JARID1 histone demethylase family.</text>
</comment>
<gene>
    <name evidence="14 15" type="primary">LOC107011550</name>
</gene>
<dbReference type="Pfam" id="PF10497">
    <property type="entry name" value="zf-4CXXC_R1"/>
    <property type="match status" value="1"/>
</dbReference>
<keyword evidence="7" id="KW-0863">Zinc-finger</keyword>